<dbReference type="AlphaFoldDB" id="A0A8B4Q9R7"/>
<dbReference type="InterPro" id="IPR041492">
    <property type="entry name" value="HAD_2"/>
</dbReference>
<dbReference type="SFLD" id="SFLDG01129">
    <property type="entry name" value="C1.5:_HAD__Beta-PGM__Phosphata"/>
    <property type="match status" value="1"/>
</dbReference>
<dbReference type="RefSeq" id="WP_307725170.1">
    <property type="nucleotide sequence ID" value="NZ_BJUE01000021.1"/>
</dbReference>
<gene>
    <name evidence="1" type="primary">gph</name>
    <name evidence="2" type="ORF">DFR61_12743</name>
    <name evidence="1" type="ORF">NCTC10597_01113</name>
</gene>
<reference evidence="1 3" key="1">
    <citation type="submission" date="2018-06" db="EMBL/GenBank/DDBJ databases">
        <authorList>
            <consortium name="Pathogen Informatics"/>
            <person name="Doyle S."/>
        </authorList>
    </citation>
    <scope>NUCLEOTIDE SEQUENCE [LARGE SCALE GENOMIC DNA]</scope>
    <source>
        <strain evidence="1 3">NCTC10597</strain>
    </source>
</reference>
<dbReference type="GO" id="GO:0008967">
    <property type="term" value="F:phosphoglycolate phosphatase activity"/>
    <property type="evidence" value="ECO:0007669"/>
    <property type="project" value="UniProtKB-EC"/>
</dbReference>
<comment type="caution">
    <text evidence="1">The sequence shown here is derived from an EMBL/GenBank/DDBJ whole genome shotgun (WGS) entry which is preliminary data.</text>
</comment>
<dbReference type="InterPro" id="IPR050155">
    <property type="entry name" value="HAD-like_hydrolase_sf"/>
</dbReference>
<dbReference type="Gene3D" id="3.40.50.1000">
    <property type="entry name" value="HAD superfamily/HAD-like"/>
    <property type="match status" value="1"/>
</dbReference>
<dbReference type="Pfam" id="PF13419">
    <property type="entry name" value="HAD_2"/>
    <property type="match status" value="1"/>
</dbReference>
<dbReference type="Gene3D" id="1.10.150.240">
    <property type="entry name" value="Putative phosphatase, domain 2"/>
    <property type="match status" value="1"/>
</dbReference>
<dbReference type="InterPro" id="IPR023214">
    <property type="entry name" value="HAD_sf"/>
</dbReference>
<dbReference type="GO" id="GO:0006281">
    <property type="term" value="P:DNA repair"/>
    <property type="evidence" value="ECO:0007669"/>
    <property type="project" value="TreeGrafter"/>
</dbReference>
<dbReference type="Proteomes" id="UP000294641">
    <property type="component" value="Unassembled WGS sequence"/>
</dbReference>
<protein>
    <submittedName>
        <fullName evidence="2">Haloacid dehalogenase-like hydrolase</fullName>
    </submittedName>
    <submittedName>
        <fullName evidence="1">Phosphoglycolate phosphatase</fullName>
        <ecNumber evidence="1">3.1.3.18</ecNumber>
    </submittedName>
</protein>
<dbReference type="EC" id="3.1.3.18" evidence="1"/>
<dbReference type="PANTHER" id="PTHR43434:SF26">
    <property type="entry name" value="PYROPHOSPHATASE PPAX"/>
    <property type="match status" value="1"/>
</dbReference>
<dbReference type="EMBL" id="SNZG01000027">
    <property type="protein sequence ID" value="TDR36044.1"/>
    <property type="molecule type" value="Genomic_DNA"/>
</dbReference>
<dbReference type="SFLD" id="SFLDS00003">
    <property type="entry name" value="Haloacid_Dehalogenase"/>
    <property type="match status" value="1"/>
</dbReference>
<evidence type="ECO:0000313" key="1">
    <source>
        <dbReference type="EMBL" id="STX09438.1"/>
    </source>
</evidence>
<proteinExistence type="predicted"/>
<reference evidence="2 4" key="2">
    <citation type="submission" date="2019-03" db="EMBL/GenBank/DDBJ databases">
        <title>Genomic Encyclopedia of Type Strains, Phase IV (KMG-IV): sequencing the most valuable type-strain genomes for metagenomic binning, comparative biology and taxonomic classification.</title>
        <authorList>
            <person name="Goeker M."/>
        </authorList>
    </citation>
    <scope>NUCLEOTIDE SEQUENCE [LARGE SCALE GENOMIC DNA]</scope>
    <source>
        <strain evidence="2 4">DSM 20580</strain>
    </source>
</reference>
<accession>A0A8B4Q9R7</accession>
<keyword evidence="4" id="KW-1185">Reference proteome</keyword>
<evidence type="ECO:0000313" key="4">
    <source>
        <dbReference type="Proteomes" id="UP000294641"/>
    </source>
</evidence>
<organism evidence="1 3">
    <name type="scientific">Kurthia zopfii</name>
    <dbReference type="NCBI Taxonomy" id="1650"/>
    <lineage>
        <taxon>Bacteria</taxon>
        <taxon>Bacillati</taxon>
        <taxon>Bacillota</taxon>
        <taxon>Bacilli</taxon>
        <taxon>Bacillales</taxon>
        <taxon>Caryophanaceae</taxon>
        <taxon>Kurthia</taxon>
    </lineage>
</organism>
<dbReference type="EMBL" id="UGNP01000001">
    <property type="protein sequence ID" value="STX09438.1"/>
    <property type="molecule type" value="Genomic_DNA"/>
</dbReference>
<dbReference type="InterPro" id="IPR036412">
    <property type="entry name" value="HAD-like_sf"/>
</dbReference>
<dbReference type="InterPro" id="IPR023198">
    <property type="entry name" value="PGP-like_dom2"/>
</dbReference>
<dbReference type="GO" id="GO:0005829">
    <property type="term" value="C:cytosol"/>
    <property type="evidence" value="ECO:0007669"/>
    <property type="project" value="TreeGrafter"/>
</dbReference>
<sequence>MNYIFDFDGTLADSEQCSILATQKAFEQCDLQIPDEAQIKYYMGIPIEKSFVEMASRSLSAEEFDQLLVVFRAAYKEFETATLTLFPNISHVLQQLQSNNHHCFVLSSKKTEVLKRNLEALQISHYFKDAFGSDRVQNYKPDPDGIFATSL</sequence>
<dbReference type="PANTHER" id="PTHR43434">
    <property type="entry name" value="PHOSPHOGLYCOLATE PHOSPHATASE"/>
    <property type="match status" value="1"/>
</dbReference>
<dbReference type="Proteomes" id="UP000254330">
    <property type="component" value="Unassembled WGS sequence"/>
</dbReference>
<name>A0A8B4Q9R7_9BACL</name>
<dbReference type="SUPFAM" id="SSF56784">
    <property type="entry name" value="HAD-like"/>
    <property type="match status" value="1"/>
</dbReference>
<keyword evidence="1" id="KW-0378">Hydrolase</keyword>
<evidence type="ECO:0000313" key="3">
    <source>
        <dbReference type="Proteomes" id="UP000254330"/>
    </source>
</evidence>
<evidence type="ECO:0000313" key="2">
    <source>
        <dbReference type="EMBL" id="TDR36044.1"/>
    </source>
</evidence>